<dbReference type="GO" id="GO:0004177">
    <property type="term" value="F:aminopeptidase activity"/>
    <property type="evidence" value="ECO:0007669"/>
    <property type="project" value="TreeGrafter"/>
</dbReference>
<dbReference type="InterPro" id="IPR036005">
    <property type="entry name" value="Creatinase/aminopeptidase-like"/>
</dbReference>
<evidence type="ECO:0000256" key="3">
    <source>
        <dbReference type="ARBA" id="ARBA00022723"/>
    </source>
</evidence>
<dbReference type="GO" id="GO:0006508">
    <property type="term" value="P:proteolysis"/>
    <property type="evidence" value="ECO:0007669"/>
    <property type="project" value="TreeGrafter"/>
</dbReference>
<proteinExistence type="inferred from homology"/>
<dbReference type="OrthoDB" id="4215474at2759"/>
<keyword evidence="8" id="KW-1185">Reference proteome</keyword>
<dbReference type="Pfam" id="PF00557">
    <property type="entry name" value="Peptidase_M24"/>
    <property type="match status" value="1"/>
</dbReference>
<keyword evidence="5" id="KW-0464">Manganese</keyword>
<dbReference type="SUPFAM" id="SSF55920">
    <property type="entry name" value="Creatinase/aminopeptidase"/>
    <property type="match status" value="1"/>
</dbReference>
<dbReference type="EMBL" id="KV453841">
    <property type="protein sequence ID" value="ODV92195.1"/>
    <property type="molecule type" value="Genomic_DNA"/>
</dbReference>
<dbReference type="InterPro" id="IPR000994">
    <property type="entry name" value="Pept_M24"/>
</dbReference>
<dbReference type="Gene3D" id="3.90.230.10">
    <property type="entry name" value="Creatinase/methionine aminopeptidase superfamily"/>
    <property type="match status" value="1"/>
</dbReference>
<comment type="cofactor">
    <cofactor evidence="1">
        <name>Mn(2+)</name>
        <dbReference type="ChEBI" id="CHEBI:29035"/>
    </cofactor>
</comment>
<keyword evidence="3" id="KW-0479">Metal-binding</keyword>
<feature type="domain" description="Peptidase M24" evidence="6">
    <location>
        <begin position="21"/>
        <end position="55"/>
    </location>
</feature>
<evidence type="ECO:0000256" key="5">
    <source>
        <dbReference type="ARBA" id="ARBA00023211"/>
    </source>
</evidence>
<reference evidence="8" key="1">
    <citation type="submission" date="2016-02" db="EMBL/GenBank/DDBJ databases">
        <title>Comparative genomics of biotechnologically important yeasts.</title>
        <authorList>
            <consortium name="DOE Joint Genome Institute"/>
            <person name="Riley R."/>
            <person name="Haridas S."/>
            <person name="Wolfe K.H."/>
            <person name="Lopes M.R."/>
            <person name="Hittinger C.T."/>
            <person name="Goker M."/>
            <person name="Salamov A."/>
            <person name="Wisecaver J."/>
            <person name="Long T.M."/>
            <person name="Aerts A.L."/>
            <person name="Barry K."/>
            <person name="Choi C."/>
            <person name="Clum A."/>
            <person name="Coughlan A.Y."/>
            <person name="Deshpande S."/>
            <person name="Douglass A.P."/>
            <person name="Hanson S.J."/>
            <person name="Klenk H.-P."/>
            <person name="Labutti K."/>
            <person name="Lapidus A."/>
            <person name="Lindquist E."/>
            <person name="Lipzen A."/>
            <person name="Meier-Kolthoff J.P."/>
            <person name="Ohm R.A."/>
            <person name="Otillar R.P."/>
            <person name="Pangilinan J."/>
            <person name="Peng Y."/>
            <person name="Rokas A."/>
            <person name="Rosa C.A."/>
            <person name="Scheuner C."/>
            <person name="Sibirny A.A."/>
            <person name="Slot J.C."/>
            <person name="Stielow J.B."/>
            <person name="Sun H."/>
            <person name="Kurtzman C.P."/>
            <person name="Blackwell M."/>
            <person name="Jeffries T.W."/>
            <person name="Grigoriev I.V."/>
        </authorList>
    </citation>
    <scope>NUCLEOTIDE SEQUENCE [LARGE SCALE GENOMIC DNA]</scope>
    <source>
        <strain evidence="8">NRRL Y-17796</strain>
    </source>
</reference>
<sequence length="80" mass="8889">MAFKMQNNRTFVLDVTTRLVQVITIEPGIYIPENDPDVPSAYHGIGIRIEDNVCVGTKQPFVLTSAALKEVSDIENVLNE</sequence>
<dbReference type="PANTHER" id="PTHR43226:SF4">
    <property type="entry name" value="XAA-PRO AMINOPEPTIDASE 3"/>
    <property type="match status" value="1"/>
</dbReference>
<evidence type="ECO:0000313" key="8">
    <source>
        <dbReference type="Proteomes" id="UP000095023"/>
    </source>
</evidence>
<dbReference type="PANTHER" id="PTHR43226">
    <property type="entry name" value="XAA-PRO AMINOPEPTIDASE 3"/>
    <property type="match status" value="1"/>
</dbReference>
<dbReference type="Proteomes" id="UP000095023">
    <property type="component" value="Unassembled WGS sequence"/>
</dbReference>
<keyword evidence="4" id="KW-0378">Hydrolase</keyword>
<name>A0A1E4TKB8_9ASCO</name>
<dbReference type="GO" id="GO:0005739">
    <property type="term" value="C:mitochondrion"/>
    <property type="evidence" value="ECO:0007669"/>
    <property type="project" value="TreeGrafter"/>
</dbReference>
<dbReference type="GO" id="GO:0046872">
    <property type="term" value="F:metal ion binding"/>
    <property type="evidence" value="ECO:0007669"/>
    <property type="project" value="UniProtKB-KW"/>
</dbReference>
<organism evidence="7 8">
    <name type="scientific">Tortispora caseinolytica NRRL Y-17796</name>
    <dbReference type="NCBI Taxonomy" id="767744"/>
    <lineage>
        <taxon>Eukaryota</taxon>
        <taxon>Fungi</taxon>
        <taxon>Dikarya</taxon>
        <taxon>Ascomycota</taxon>
        <taxon>Saccharomycotina</taxon>
        <taxon>Trigonopsidomycetes</taxon>
        <taxon>Trigonopsidales</taxon>
        <taxon>Trigonopsidaceae</taxon>
        <taxon>Tortispora</taxon>
    </lineage>
</organism>
<gene>
    <name evidence="7" type="ORF">CANCADRAFT_782</name>
</gene>
<evidence type="ECO:0000259" key="6">
    <source>
        <dbReference type="Pfam" id="PF00557"/>
    </source>
</evidence>
<evidence type="ECO:0000313" key="7">
    <source>
        <dbReference type="EMBL" id="ODV92195.1"/>
    </source>
</evidence>
<evidence type="ECO:0000256" key="4">
    <source>
        <dbReference type="ARBA" id="ARBA00022801"/>
    </source>
</evidence>
<accession>A0A1E4TKB8</accession>
<dbReference type="InterPro" id="IPR052433">
    <property type="entry name" value="X-Pro_dipept-like"/>
</dbReference>
<evidence type="ECO:0000256" key="1">
    <source>
        <dbReference type="ARBA" id="ARBA00001936"/>
    </source>
</evidence>
<comment type="similarity">
    <text evidence="2">Belongs to the peptidase M24B family.</text>
</comment>
<evidence type="ECO:0000256" key="2">
    <source>
        <dbReference type="ARBA" id="ARBA00008766"/>
    </source>
</evidence>
<protein>
    <recommendedName>
        <fullName evidence="6">Peptidase M24 domain-containing protein</fullName>
    </recommendedName>
</protein>
<dbReference type="AlphaFoldDB" id="A0A1E4TKB8"/>